<evidence type="ECO:0000313" key="4">
    <source>
        <dbReference type="Proteomes" id="UP000077069"/>
    </source>
</evidence>
<evidence type="ECO:0000256" key="2">
    <source>
        <dbReference type="SAM" id="SignalP"/>
    </source>
</evidence>
<evidence type="ECO:0000313" key="3">
    <source>
        <dbReference type="EMBL" id="OAG02961.1"/>
    </source>
</evidence>
<feature type="signal peptide" evidence="2">
    <location>
        <begin position="1"/>
        <end position="19"/>
    </location>
</feature>
<protein>
    <submittedName>
        <fullName evidence="3">Uncharacterized protein</fullName>
    </submittedName>
</protein>
<feature type="compositionally biased region" description="Pro residues" evidence="1">
    <location>
        <begin position="396"/>
        <end position="406"/>
    </location>
</feature>
<feature type="chain" id="PRO_5008057811" evidence="2">
    <location>
        <begin position="20"/>
        <end position="622"/>
    </location>
</feature>
<proteinExistence type="predicted"/>
<accession>A0A177C761</accession>
<dbReference type="GeneID" id="28758238"/>
<evidence type="ECO:0000256" key="1">
    <source>
        <dbReference type="SAM" id="MobiDB-lite"/>
    </source>
</evidence>
<gene>
    <name evidence="3" type="ORF">CC84DRAFT_1098086</name>
</gene>
<reference evidence="3 4" key="1">
    <citation type="submission" date="2016-05" db="EMBL/GenBank/DDBJ databases">
        <title>Comparative analysis of secretome profiles of manganese(II)-oxidizing ascomycete fungi.</title>
        <authorList>
            <consortium name="DOE Joint Genome Institute"/>
            <person name="Zeiner C.A."/>
            <person name="Purvine S.O."/>
            <person name="Zink E.M."/>
            <person name="Wu S."/>
            <person name="Pasa-Tolic L."/>
            <person name="Chaput D.L."/>
            <person name="Haridas S."/>
            <person name="Grigoriev I.V."/>
            <person name="Santelli C.M."/>
            <person name="Hansel C.M."/>
        </authorList>
    </citation>
    <scope>NUCLEOTIDE SEQUENCE [LARGE SCALE GENOMIC DNA]</scope>
    <source>
        <strain evidence="3 4">AP3s5-JAC2a</strain>
    </source>
</reference>
<name>A0A177C761_9PLEO</name>
<dbReference type="InParanoid" id="A0A177C761"/>
<organism evidence="3 4">
    <name type="scientific">Paraphaeosphaeria sporulosa</name>
    <dbReference type="NCBI Taxonomy" id="1460663"/>
    <lineage>
        <taxon>Eukaryota</taxon>
        <taxon>Fungi</taxon>
        <taxon>Dikarya</taxon>
        <taxon>Ascomycota</taxon>
        <taxon>Pezizomycotina</taxon>
        <taxon>Dothideomycetes</taxon>
        <taxon>Pleosporomycetidae</taxon>
        <taxon>Pleosporales</taxon>
        <taxon>Massarineae</taxon>
        <taxon>Didymosphaeriaceae</taxon>
        <taxon>Paraphaeosphaeria</taxon>
    </lineage>
</organism>
<keyword evidence="2" id="KW-0732">Signal</keyword>
<dbReference type="Gene3D" id="2.60.40.10">
    <property type="entry name" value="Immunoglobulins"/>
    <property type="match status" value="1"/>
</dbReference>
<dbReference type="EMBL" id="KV441555">
    <property type="protein sequence ID" value="OAG02961.1"/>
    <property type="molecule type" value="Genomic_DNA"/>
</dbReference>
<dbReference type="AlphaFoldDB" id="A0A177C761"/>
<dbReference type="OrthoDB" id="2129641at2759"/>
<dbReference type="RefSeq" id="XP_018033326.1">
    <property type="nucleotide sequence ID" value="XM_018174752.1"/>
</dbReference>
<feature type="region of interest" description="Disordered" evidence="1">
    <location>
        <begin position="389"/>
        <end position="422"/>
    </location>
</feature>
<keyword evidence="4" id="KW-1185">Reference proteome</keyword>
<sequence>MTRLTILSSLLALASGALAATPIPDISPLGVVGAFGGCSVDPSDSNYAGSVTVDGWSIKVPKNLIVQFPTIWVPFKNLCGAGIDGYEVTVFGNIIGSTPTAAQIIVTGGFELRSGVGYIDSIDVADGSFKLRGLGTKLRLSDPNGVFGKESNLSPFFPVDDENPSIQAFSGFPMCFPRSSSDDRCPSSNRPAGSTNFAAPDPLAMVPFLVGDFITYTAIPKSGELLVFEMSATNVQVTTSASNTVPNYIFIEDAIIGITDADPNVEVADTRFIGYLSSCTGASVQIYAIEVDPCTGDENLRQVGSATPRAGDVRCKWEARVAASTPYTREYVIKTNTPVVETKDGLKAGQYITPVTEWIQPEVNVPGAEPPAHRFSDIRGLVQGDFLDGEQYGPLSPFPGPTPPSPSKTCSPNDPSGPVAEPTATIAPFSADQRTGATIQLVVQNNNTDIPNSALEFKWTQIEPSGVPSASVTLESPAAQTASFVAPKLTAATTLKFEATISLKSDSSKTSKAQVSVRVSGTVADIVTLDTYTWESRQSGTIGVTCHSNVANGDVKTMTLALNNNGTRLAMSSLGSGRFSYSARSTKQPTNVQCYSNLGGKSALLTAPTKRKRDFKRTVVLE</sequence>
<dbReference type="Proteomes" id="UP000077069">
    <property type="component" value="Unassembled WGS sequence"/>
</dbReference>
<dbReference type="InterPro" id="IPR013783">
    <property type="entry name" value="Ig-like_fold"/>
</dbReference>